<dbReference type="AlphaFoldDB" id="A0A919TX80"/>
<reference evidence="2" key="1">
    <citation type="submission" date="2021-01" db="EMBL/GenBank/DDBJ databases">
        <title>Whole genome shotgun sequence of Actinoplanes tereljensis NBRC 105297.</title>
        <authorList>
            <person name="Komaki H."/>
            <person name="Tamura T."/>
        </authorList>
    </citation>
    <scope>NUCLEOTIDE SEQUENCE</scope>
    <source>
        <strain evidence="2">NBRC 105297</strain>
    </source>
</reference>
<feature type="region of interest" description="Disordered" evidence="1">
    <location>
        <begin position="1"/>
        <end position="28"/>
    </location>
</feature>
<feature type="compositionally biased region" description="Polar residues" evidence="1">
    <location>
        <begin position="15"/>
        <end position="28"/>
    </location>
</feature>
<protein>
    <submittedName>
        <fullName evidence="2">Uncharacterized protein</fullName>
    </submittedName>
</protein>
<name>A0A919TX80_9ACTN</name>
<evidence type="ECO:0000256" key="1">
    <source>
        <dbReference type="SAM" id="MobiDB-lite"/>
    </source>
</evidence>
<gene>
    <name evidence="2" type="ORF">Ate02nite_67050</name>
</gene>
<organism evidence="2 3">
    <name type="scientific">Paractinoplanes tereljensis</name>
    <dbReference type="NCBI Taxonomy" id="571912"/>
    <lineage>
        <taxon>Bacteria</taxon>
        <taxon>Bacillati</taxon>
        <taxon>Actinomycetota</taxon>
        <taxon>Actinomycetes</taxon>
        <taxon>Micromonosporales</taxon>
        <taxon>Micromonosporaceae</taxon>
        <taxon>Paractinoplanes</taxon>
    </lineage>
</organism>
<evidence type="ECO:0000313" key="2">
    <source>
        <dbReference type="EMBL" id="GIF23975.1"/>
    </source>
</evidence>
<accession>A0A919TX80</accession>
<evidence type="ECO:0000313" key="3">
    <source>
        <dbReference type="Proteomes" id="UP000623608"/>
    </source>
</evidence>
<comment type="caution">
    <text evidence="2">The sequence shown here is derived from an EMBL/GenBank/DDBJ whole genome shotgun (WGS) entry which is preliminary data.</text>
</comment>
<dbReference type="Proteomes" id="UP000623608">
    <property type="component" value="Unassembled WGS sequence"/>
</dbReference>
<proteinExistence type="predicted"/>
<dbReference type="EMBL" id="BOMY01000042">
    <property type="protein sequence ID" value="GIF23975.1"/>
    <property type="molecule type" value="Genomic_DNA"/>
</dbReference>
<keyword evidence="3" id="KW-1185">Reference proteome</keyword>
<sequence>MDAAESEQAKALATSHRTANDNPRITSSPESVAAVVVQAIRARRPLTRYAAGTGAKPLLLARRLLPDRTFDALMAQVFGVRHKRGDHRTA</sequence>